<gene>
    <name evidence="2" type="ORF">ABIQ69_02140</name>
</gene>
<evidence type="ECO:0000313" key="2">
    <source>
        <dbReference type="EMBL" id="XBX82739.1"/>
    </source>
</evidence>
<dbReference type="Gene3D" id="3.10.180.10">
    <property type="entry name" value="2,3-Dihydroxybiphenyl 1,2-Dioxygenase, domain 1"/>
    <property type="match status" value="1"/>
</dbReference>
<accession>A0AAU7W964</accession>
<reference evidence="2" key="1">
    <citation type="submission" date="2024-05" db="EMBL/GenBank/DDBJ databases">
        <authorList>
            <person name="Yu L."/>
        </authorList>
    </citation>
    <scope>NUCLEOTIDE SEQUENCE</scope>
    <source>
        <strain evidence="2">G08B096</strain>
    </source>
</reference>
<dbReference type="SUPFAM" id="SSF54593">
    <property type="entry name" value="Glyoxalase/Bleomycin resistance protein/Dihydroxybiphenyl dioxygenase"/>
    <property type="match status" value="1"/>
</dbReference>
<organism evidence="2">
    <name type="scientific">Agromyces sp. G08B096</name>
    <dbReference type="NCBI Taxonomy" id="3156399"/>
    <lineage>
        <taxon>Bacteria</taxon>
        <taxon>Bacillati</taxon>
        <taxon>Actinomycetota</taxon>
        <taxon>Actinomycetes</taxon>
        <taxon>Micrococcales</taxon>
        <taxon>Microbacteriaceae</taxon>
        <taxon>Agromyces</taxon>
    </lineage>
</organism>
<sequence>MSLTTTTHLNFRGDARQALEFYRSVFGGELSATTYGDVGMPKDAPGADGIVFGRVDSPTGFRVMAYDIPGESGGSAGNAGSTTREHGATVTDRPFFVSVSGETLDEVVAVWQRLAVGSTIIEPLAASAWSPGFGMLVDPFGVTWILDVAASPSGV</sequence>
<dbReference type="Pfam" id="PF00903">
    <property type="entry name" value="Glyoxalase"/>
    <property type="match status" value="1"/>
</dbReference>
<dbReference type="CDD" id="cd06588">
    <property type="entry name" value="PhnB_like"/>
    <property type="match status" value="1"/>
</dbReference>
<dbReference type="AlphaFoldDB" id="A0AAU7W964"/>
<dbReference type="InterPro" id="IPR004360">
    <property type="entry name" value="Glyas_Fos-R_dOase_dom"/>
</dbReference>
<dbReference type="EMBL" id="CP158374">
    <property type="protein sequence ID" value="XBX82739.1"/>
    <property type="molecule type" value="Genomic_DNA"/>
</dbReference>
<evidence type="ECO:0000259" key="1">
    <source>
        <dbReference type="Pfam" id="PF00903"/>
    </source>
</evidence>
<dbReference type="PANTHER" id="PTHR33990:SF1">
    <property type="entry name" value="PROTEIN YJDN"/>
    <property type="match status" value="1"/>
</dbReference>
<proteinExistence type="predicted"/>
<protein>
    <submittedName>
        <fullName evidence="2">VOC family protein</fullName>
    </submittedName>
</protein>
<name>A0AAU7W964_9MICO</name>
<dbReference type="InterPro" id="IPR029068">
    <property type="entry name" value="Glyas_Bleomycin-R_OHBP_Dase"/>
</dbReference>
<dbReference type="PANTHER" id="PTHR33990">
    <property type="entry name" value="PROTEIN YJDN-RELATED"/>
    <property type="match status" value="1"/>
</dbReference>
<dbReference type="RefSeq" id="WP_350348755.1">
    <property type="nucleotide sequence ID" value="NZ_CP158374.1"/>
</dbReference>
<dbReference type="InterPro" id="IPR028973">
    <property type="entry name" value="PhnB-like"/>
</dbReference>
<feature type="domain" description="Glyoxalase/fosfomycin resistance/dioxygenase" evidence="1">
    <location>
        <begin position="11"/>
        <end position="144"/>
    </location>
</feature>